<dbReference type="GeneID" id="7836981"/>
<keyword evidence="3" id="KW-1185">Reference proteome</keyword>
<name>I7M4G1_TETTS</name>
<dbReference type="Proteomes" id="UP000009168">
    <property type="component" value="Unassembled WGS sequence"/>
</dbReference>
<dbReference type="EMBL" id="GG662260">
    <property type="protein sequence ID" value="EAS06755.2"/>
    <property type="molecule type" value="Genomic_DNA"/>
</dbReference>
<dbReference type="RefSeq" id="XP_001026997.2">
    <property type="nucleotide sequence ID" value="XM_001026997.2"/>
</dbReference>
<feature type="compositionally biased region" description="Low complexity" evidence="1">
    <location>
        <begin position="726"/>
        <end position="741"/>
    </location>
</feature>
<sequence length="1004" mass="117080">MKKSQKQTQNEGSHMSVLKQNEISLANGPLKEVLVEHSNKIKSFSTTKRSEIEWLRLGQSQAISVDFIDRKLFDRKEDKLLLFKNINIPSIKIKDTSFQCQKAHFLSVRRLESEDKYRQIELKSKSLSFVFDQHGDCQIQHVRFKETSFHHHGDSFQLVIAMTNFDNQLVSTFISSPFIVESRKKPFQERAHKEQNISTLYDPFLPSILEKQYNLGGSQIEAGDKSKIIGEDLQSLIIYFSAQNIRHKIIHPLYLLFKFPKAISLFYNKNIIKQENISPENLIIQIQRYIYEKLLNASQSDSIEDESEQRLLILCLKSNNYSININKDLAKVSKYMSFLEGPTLTFLEKTPTDLPKEFKLIENIDEMKAAYSKVYCEISQIKIEIKMNQDKLENQFHQVIEKRGGIPSLEQTLNINYNNNEQQDCNQTPRSSFKKNSFHYICYNLSIQDSNIKQRLQKFPIVFETAKDQNEKNNQMEIEKTQEEQQTAQCKKSKNQTQQFLSKQQSKNSNYEKERDNNSIQLNSIRKEIDQISQLSYHIADDEYNNSNSTMNNQQNKKVAKFRVKNQNENQVKVICIQSYSKSKFEDNHSSKIDQNPSNLKKRKISLLIKDNQTTQNQNNQNQILEYNIVDVEPQKKRKQQSSQTDEGDQKNSQSKKKQSSIQVESDQKQINIKMNNLHLNQQNSQQQQKLQNTNYRELDKKDFQGNTSSTASTFNKTIKKIGLDSNKNGQNNSSSSSVSSKNKDARQINFQYNHNKKKIIIATQSSSSDSQNVNGSYSVMLSHSKQQNNSINDQECSLQNDRSLHNSHQNKMEVEFLYERLSQDSNERKKKNMQFKEANNMDSVYNGYESDFSQQNEDNDSEVDKDAAQNKQIGKKFKLEQYLKGYENDDEFDYNVEDDDEDFSFDQSQKIKKQDFFRRRRFSLSNSAFQSQSSLIKNQFKGSINTNNKNNSNSKCLQLIQSYEGQNNKDNKCKYKIKQNLLKTQIKSYISCNEEKSNPVDSC</sequence>
<feature type="region of interest" description="Disordered" evidence="1">
    <location>
        <begin position="826"/>
        <end position="870"/>
    </location>
</feature>
<feature type="region of interest" description="Disordered" evidence="1">
    <location>
        <begin position="490"/>
        <end position="518"/>
    </location>
</feature>
<feature type="compositionally biased region" description="Polar residues" evidence="1">
    <location>
        <begin position="490"/>
        <end position="509"/>
    </location>
</feature>
<evidence type="ECO:0000256" key="1">
    <source>
        <dbReference type="SAM" id="MobiDB-lite"/>
    </source>
</evidence>
<organism evidence="2 3">
    <name type="scientific">Tetrahymena thermophila (strain SB210)</name>
    <dbReference type="NCBI Taxonomy" id="312017"/>
    <lineage>
        <taxon>Eukaryota</taxon>
        <taxon>Sar</taxon>
        <taxon>Alveolata</taxon>
        <taxon>Ciliophora</taxon>
        <taxon>Intramacronucleata</taxon>
        <taxon>Oligohymenophorea</taxon>
        <taxon>Hymenostomatida</taxon>
        <taxon>Tetrahymenina</taxon>
        <taxon>Tetrahymenidae</taxon>
        <taxon>Tetrahymena</taxon>
    </lineage>
</organism>
<dbReference type="OrthoDB" id="1305at2759"/>
<proteinExistence type="predicted"/>
<feature type="region of interest" description="Disordered" evidence="1">
    <location>
        <begin position="723"/>
        <end position="746"/>
    </location>
</feature>
<gene>
    <name evidence="2" type="ORF">TTHERM_00689940</name>
</gene>
<protein>
    <submittedName>
        <fullName evidence="2">Uncharacterized protein</fullName>
    </submittedName>
</protein>
<reference evidence="3" key="1">
    <citation type="journal article" date="2006" name="PLoS Biol.">
        <title>Macronuclear genome sequence of the ciliate Tetrahymena thermophila, a model eukaryote.</title>
        <authorList>
            <person name="Eisen J.A."/>
            <person name="Coyne R.S."/>
            <person name="Wu M."/>
            <person name="Wu D."/>
            <person name="Thiagarajan M."/>
            <person name="Wortman J.R."/>
            <person name="Badger J.H."/>
            <person name="Ren Q."/>
            <person name="Amedeo P."/>
            <person name="Jones K.M."/>
            <person name="Tallon L.J."/>
            <person name="Delcher A.L."/>
            <person name="Salzberg S.L."/>
            <person name="Silva J.C."/>
            <person name="Haas B.J."/>
            <person name="Majoros W.H."/>
            <person name="Farzad M."/>
            <person name="Carlton J.M."/>
            <person name="Smith R.K. Jr."/>
            <person name="Garg J."/>
            <person name="Pearlman R.E."/>
            <person name="Karrer K.M."/>
            <person name="Sun L."/>
            <person name="Manning G."/>
            <person name="Elde N.C."/>
            <person name="Turkewitz A.P."/>
            <person name="Asai D.J."/>
            <person name="Wilkes D.E."/>
            <person name="Wang Y."/>
            <person name="Cai H."/>
            <person name="Collins K."/>
            <person name="Stewart B.A."/>
            <person name="Lee S.R."/>
            <person name="Wilamowska K."/>
            <person name="Weinberg Z."/>
            <person name="Ruzzo W.L."/>
            <person name="Wloga D."/>
            <person name="Gaertig J."/>
            <person name="Frankel J."/>
            <person name="Tsao C.-C."/>
            <person name="Gorovsky M.A."/>
            <person name="Keeling P.J."/>
            <person name="Waller R.F."/>
            <person name="Patron N.J."/>
            <person name="Cherry J.M."/>
            <person name="Stover N.A."/>
            <person name="Krieger C.J."/>
            <person name="del Toro C."/>
            <person name="Ryder H.F."/>
            <person name="Williamson S.C."/>
            <person name="Barbeau R.A."/>
            <person name="Hamilton E.P."/>
            <person name="Orias E."/>
        </authorList>
    </citation>
    <scope>NUCLEOTIDE SEQUENCE [LARGE SCALE GENOMIC DNA]</scope>
    <source>
        <strain evidence="3">SB210</strain>
    </source>
</reference>
<evidence type="ECO:0000313" key="3">
    <source>
        <dbReference type="Proteomes" id="UP000009168"/>
    </source>
</evidence>
<dbReference type="InParanoid" id="I7M4G1"/>
<evidence type="ECO:0000313" key="2">
    <source>
        <dbReference type="EMBL" id="EAS06755.2"/>
    </source>
</evidence>
<accession>I7M4G1</accession>
<feature type="region of interest" description="Disordered" evidence="1">
    <location>
        <begin position="630"/>
        <end position="667"/>
    </location>
</feature>
<dbReference type="KEGG" id="tet:TTHERM_00689940"/>
<dbReference type="AlphaFoldDB" id="I7M4G1"/>